<keyword evidence="9" id="KW-1185">Reference proteome</keyword>
<dbReference type="Pfam" id="PF00560">
    <property type="entry name" value="LRR_1"/>
    <property type="match status" value="3"/>
</dbReference>
<gene>
    <name evidence="8" type="ORF">RND81_12G006200</name>
</gene>
<dbReference type="AlphaFoldDB" id="A0AAW1H1N4"/>
<evidence type="ECO:0000256" key="4">
    <source>
        <dbReference type="ARBA" id="ARBA00022737"/>
    </source>
</evidence>
<dbReference type="PANTHER" id="PTHR48060:SF21">
    <property type="entry name" value="L DOMAIN-LIKE PROTEIN"/>
    <property type="match status" value="1"/>
</dbReference>
<keyword evidence="2" id="KW-0433">Leucine-rich repeat</keyword>
<dbReference type="SUPFAM" id="SSF52058">
    <property type="entry name" value="L domain-like"/>
    <property type="match status" value="1"/>
</dbReference>
<comment type="caution">
    <text evidence="8">The sequence shown here is derived from an EMBL/GenBank/DDBJ whole genome shotgun (WGS) entry which is preliminary data.</text>
</comment>
<dbReference type="InterPro" id="IPR001611">
    <property type="entry name" value="Leu-rich_rpt"/>
</dbReference>
<organism evidence="8 9">
    <name type="scientific">Saponaria officinalis</name>
    <name type="common">Common soapwort</name>
    <name type="synonym">Lychnis saponaria</name>
    <dbReference type="NCBI Taxonomy" id="3572"/>
    <lineage>
        <taxon>Eukaryota</taxon>
        <taxon>Viridiplantae</taxon>
        <taxon>Streptophyta</taxon>
        <taxon>Embryophyta</taxon>
        <taxon>Tracheophyta</taxon>
        <taxon>Spermatophyta</taxon>
        <taxon>Magnoliopsida</taxon>
        <taxon>eudicotyledons</taxon>
        <taxon>Gunneridae</taxon>
        <taxon>Pentapetalae</taxon>
        <taxon>Caryophyllales</taxon>
        <taxon>Caryophyllaceae</taxon>
        <taxon>Caryophylleae</taxon>
        <taxon>Saponaria</taxon>
    </lineage>
</organism>
<protein>
    <recommendedName>
        <fullName evidence="7">Leucine-rich repeat-containing N-terminal plant-type domain-containing protein</fullName>
    </recommendedName>
</protein>
<evidence type="ECO:0000256" key="2">
    <source>
        <dbReference type="ARBA" id="ARBA00022614"/>
    </source>
</evidence>
<dbReference type="Gene3D" id="3.80.10.10">
    <property type="entry name" value="Ribonuclease Inhibitor"/>
    <property type="match status" value="1"/>
</dbReference>
<feature type="signal peptide" evidence="6">
    <location>
        <begin position="1"/>
        <end position="22"/>
    </location>
</feature>
<evidence type="ECO:0000313" key="8">
    <source>
        <dbReference type="EMBL" id="KAK9671090.1"/>
    </source>
</evidence>
<feature type="chain" id="PRO_5043486322" description="Leucine-rich repeat-containing N-terminal plant-type domain-containing protein" evidence="6">
    <location>
        <begin position="23"/>
        <end position="333"/>
    </location>
</feature>
<dbReference type="Pfam" id="PF08263">
    <property type="entry name" value="LRRNT_2"/>
    <property type="match status" value="1"/>
</dbReference>
<name>A0AAW1H1N4_SAPOF</name>
<keyword evidence="3 6" id="KW-0732">Signal</keyword>
<evidence type="ECO:0000256" key="1">
    <source>
        <dbReference type="ARBA" id="ARBA00004370"/>
    </source>
</evidence>
<evidence type="ECO:0000256" key="3">
    <source>
        <dbReference type="ARBA" id="ARBA00022729"/>
    </source>
</evidence>
<proteinExistence type="predicted"/>
<dbReference type="GO" id="GO:0016020">
    <property type="term" value="C:membrane"/>
    <property type="evidence" value="ECO:0007669"/>
    <property type="project" value="UniProtKB-SubCell"/>
</dbReference>
<dbReference type="FunFam" id="3.80.10.10:FF:000400">
    <property type="entry name" value="Nuclear pore complex protein NUP107"/>
    <property type="match status" value="1"/>
</dbReference>
<sequence>MNKLKTLPFLSLSLILLQSSLSAELCHPNDKKTLFQIKKSFNNAYEFASWTPDTDCCTDWYLVKCDETTNRVTSLTVSDDNEVTGSIPEIVGNLQYLEYISFQNLPKLTGTLPKTLVNLKYLKSLWITKTNLSGQVPPFLGQIPKLNYINLRYNNLSGQIPASLSNLRELGYLALDGNHLTGPIPPSFGLFSKNQDFYLRLSRNKLTGPIPKTLQGIDFTELDLSRNQLSGDASIFFGKTKKSQRVYLSRNQFSFDLTKVEFSKTLNIIDLSHNMIYGSLPPTLAKIPYLQQLDVSYNKLCGKIPTGGELKRFDKSSYVHNKCLCGTPLPKCK</sequence>
<evidence type="ECO:0000313" key="9">
    <source>
        <dbReference type="Proteomes" id="UP001443914"/>
    </source>
</evidence>
<accession>A0AAW1H1N4</accession>
<feature type="domain" description="Leucine-rich repeat-containing N-terminal plant-type" evidence="7">
    <location>
        <begin position="27"/>
        <end position="66"/>
    </location>
</feature>
<evidence type="ECO:0000259" key="7">
    <source>
        <dbReference type="Pfam" id="PF08263"/>
    </source>
</evidence>
<dbReference type="EMBL" id="JBDFQZ010000012">
    <property type="protein sequence ID" value="KAK9671090.1"/>
    <property type="molecule type" value="Genomic_DNA"/>
</dbReference>
<keyword evidence="4" id="KW-0677">Repeat</keyword>
<reference evidence="8" key="1">
    <citation type="submission" date="2024-03" db="EMBL/GenBank/DDBJ databases">
        <title>WGS assembly of Saponaria officinalis var. Norfolk2.</title>
        <authorList>
            <person name="Jenkins J."/>
            <person name="Shu S."/>
            <person name="Grimwood J."/>
            <person name="Barry K."/>
            <person name="Goodstein D."/>
            <person name="Schmutz J."/>
            <person name="Leebens-Mack J."/>
            <person name="Osbourn A."/>
        </authorList>
    </citation>
    <scope>NUCLEOTIDE SEQUENCE [LARGE SCALE GENOMIC DNA]</scope>
    <source>
        <strain evidence="8">JIC</strain>
    </source>
</reference>
<comment type="subcellular location">
    <subcellularLocation>
        <location evidence="1">Membrane</location>
    </subcellularLocation>
</comment>
<dbReference type="InterPro" id="IPR013210">
    <property type="entry name" value="LRR_N_plant-typ"/>
</dbReference>
<dbReference type="InterPro" id="IPR053211">
    <property type="entry name" value="DNA_repair-toleration"/>
</dbReference>
<keyword evidence="5" id="KW-0472">Membrane</keyword>
<dbReference type="InterPro" id="IPR032675">
    <property type="entry name" value="LRR_dom_sf"/>
</dbReference>
<dbReference type="Pfam" id="PF13855">
    <property type="entry name" value="LRR_8"/>
    <property type="match status" value="1"/>
</dbReference>
<evidence type="ECO:0000256" key="5">
    <source>
        <dbReference type="ARBA" id="ARBA00023136"/>
    </source>
</evidence>
<dbReference type="Proteomes" id="UP001443914">
    <property type="component" value="Unassembled WGS sequence"/>
</dbReference>
<dbReference type="PANTHER" id="PTHR48060">
    <property type="entry name" value="DNA DAMAGE-REPAIR/TOLERATION PROTEIN DRT100"/>
    <property type="match status" value="1"/>
</dbReference>
<evidence type="ECO:0000256" key="6">
    <source>
        <dbReference type="SAM" id="SignalP"/>
    </source>
</evidence>